<dbReference type="GO" id="GO:0006457">
    <property type="term" value="P:protein folding"/>
    <property type="evidence" value="ECO:0007669"/>
    <property type="project" value="InterPro"/>
</dbReference>
<dbReference type="PROSITE" id="PS51188">
    <property type="entry name" value="ZF_CR"/>
    <property type="match status" value="1"/>
</dbReference>
<evidence type="ECO:0000313" key="10">
    <source>
        <dbReference type="Proteomes" id="UP000664859"/>
    </source>
</evidence>
<dbReference type="AlphaFoldDB" id="A0A836CFV4"/>
<evidence type="ECO:0000256" key="5">
    <source>
        <dbReference type="PROSITE-ProRule" id="PRU00546"/>
    </source>
</evidence>
<feature type="domain" description="CR-type" evidence="8">
    <location>
        <begin position="127"/>
        <end position="211"/>
    </location>
</feature>
<keyword evidence="1 5" id="KW-0479">Metal-binding</keyword>
<dbReference type="Pfam" id="PF00684">
    <property type="entry name" value="DnaJ_CXXCXGXG"/>
    <property type="match status" value="1"/>
</dbReference>
<keyword evidence="2" id="KW-0677">Repeat</keyword>
<dbReference type="PROSITE" id="PS50076">
    <property type="entry name" value="DNAJ_2"/>
    <property type="match status" value="1"/>
</dbReference>
<dbReference type="Gene3D" id="2.60.260.20">
    <property type="entry name" value="Urease metallochaperone UreE, N-terminal domain"/>
    <property type="match status" value="2"/>
</dbReference>
<dbReference type="GO" id="GO:0030544">
    <property type="term" value="F:Hsp70 protein binding"/>
    <property type="evidence" value="ECO:0007669"/>
    <property type="project" value="InterPro"/>
</dbReference>
<evidence type="ECO:0000256" key="1">
    <source>
        <dbReference type="ARBA" id="ARBA00022723"/>
    </source>
</evidence>
<dbReference type="InterPro" id="IPR036869">
    <property type="entry name" value="J_dom_sf"/>
</dbReference>
<dbReference type="Pfam" id="PF00226">
    <property type="entry name" value="DnaJ"/>
    <property type="match status" value="1"/>
</dbReference>
<dbReference type="InterPro" id="IPR018253">
    <property type="entry name" value="DnaJ_domain_CS"/>
</dbReference>
<feature type="zinc finger region" description="CR-type" evidence="5">
    <location>
        <begin position="127"/>
        <end position="211"/>
    </location>
</feature>
<dbReference type="CDD" id="cd06257">
    <property type="entry name" value="DnaJ"/>
    <property type="match status" value="1"/>
</dbReference>
<dbReference type="SUPFAM" id="SSF46565">
    <property type="entry name" value="Chaperone J-domain"/>
    <property type="match status" value="1"/>
</dbReference>
<evidence type="ECO:0000259" key="7">
    <source>
        <dbReference type="PROSITE" id="PS50076"/>
    </source>
</evidence>
<dbReference type="InterPro" id="IPR036410">
    <property type="entry name" value="HSP_DnaJ_Cys-rich_dom_sf"/>
</dbReference>
<organism evidence="9 10">
    <name type="scientific">Tribonema minus</name>
    <dbReference type="NCBI Taxonomy" id="303371"/>
    <lineage>
        <taxon>Eukaryota</taxon>
        <taxon>Sar</taxon>
        <taxon>Stramenopiles</taxon>
        <taxon>Ochrophyta</taxon>
        <taxon>PX clade</taxon>
        <taxon>Xanthophyceae</taxon>
        <taxon>Tribonematales</taxon>
        <taxon>Tribonemataceae</taxon>
        <taxon>Tribonema</taxon>
    </lineage>
</organism>
<dbReference type="InterPro" id="IPR001305">
    <property type="entry name" value="HSP_DnaJ_Cys-rich_dom"/>
</dbReference>
<feature type="domain" description="J" evidence="7">
    <location>
        <begin position="3"/>
        <end position="64"/>
    </location>
</feature>
<name>A0A836CFV4_9STRA</name>
<dbReference type="GO" id="GO:0008270">
    <property type="term" value="F:zinc ion binding"/>
    <property type="evidence" value="ECO:0007669"/>
    <property type="project" value="UniProtKB-KW"/>
</dbReference>
<dbReference type="EMBL" id="JAFCMP010000179">
    <property type="protein sequence ID" value="KAG5184029.1"/>
    <property type="molecule type" value="Genomic_DNA"/>
</dbReference>
<dbReference type="InterPro" id="IPR044713">
    <property type="entry name" value="DNJA1/2-like"/>
</dbReference>
<evidence type="ECO:0000256" key="6">
    <source>
        <dbReference type="SAM" id="MobiDB-lite"/>
    </source>
</evidence>
<keyword evidence="10" id="KW-1185">Reference proteome</keyword>
<dbReference type="InterPro" id="IPR008971">
    <property type="entry name" value="HSP40/DnaJ_pept-bd"/>
</dbReference>
<dbReference type="SUPFAM" id="SSF57938">
    <property type="entry name" value="DnaJ/Hsp40 cysteine-rich domain"/>
    <property type="match status" value="1"/>
</dbReference>
<reference evidence="9" key="1">
    <citation type="submission" date="2021-02" db="EMBL/GenBank/DDBJ databases">
        <title>First Annotated Genome of the Yellow-green Alga Tribonema minus.</title>
        <authorList>
            <person name="Mahan K.M."/>
        </authorList>
    </citation>
    <scope>NUCLEOTIDE SEQUENCE</scope>
    <source>
        <strain evidence="9">UTEX B ZZ1240</strain>
    </source>
</reference>
<sequence>MPDLYTILGVEKDAEIIVIKKAYRKLALQHHPDKSGCPEKFKSISHAYEVLSDPEKRKLYDQFGEDSFKPNFSPNPPPDVFQQFFGGGFSNSSNGFPGFFATATGGGNATPDIFHPLRVTLDDIFRGKTFRMCVNRNIVCRSCDGTGAPPGQARKCVGCAGIGVQHSMRAIAPGLMQRMQSMCPMCGGKGVCVDGDKKCEQCAGARVVADKQTIDVHMPPGTADQHRFVFRNLADECPGKSPGNVVFVVQTKEHPVYKRHGQNLIMRKTLSITESLCGFEFSVPHINGANVWVRSAEGEVTKPNTIKVLKDAGLPACPTGQDKEMGHMIITFAVAFPDRLDNADELLRYLPPRPVHKRAGELEVELNDAHGISEDDIRSEQKEQQATTCQQS</sequence>
<dbReference type="Proteomes" id="UP000664859">
    <property type="component" value="Unassembled WGS sequence"/>
</dbReference>
<keyword evidence="4 5" id="KW-0862">Zinc</keyword>
<comment type="caution">
    <text evidence="9">The sequence shown here is derived from an EMBL/GenBank/DDBJ whole genome shotgun (WGS) entry which is preliminary data.</text>
</comment>
<evidence type="ECO:0000259" key="8">
    <source>
        <dbReference type="PROSITE" id="PS51188"/>
    </source>
</evidence>
<evidence type="ECO:0000256" key="2">
    <source>
        <dbReference type="ARBA" id="ARBA00022737"/>
    </source>
</evidence>
<evidence type="ECO:0000256" key="4">
    <source>
        <dbReference type="ARBA" id="ARBA00022833"/>
    </source>
</evidence>
<keyword evidence="3 5" id="KW-0863">Zinc-finger</keyword>
<dbReference type="PROSITE" id="PS00636">
    <property type="entry name" value="DNAJ_1"/>
    <property type="match status" value="1"/>
</dbReference>
<dbReference type="SMART" id="SM00271">
    <property type="entry name" value="DnaJ"/>
    <property type="match status" value="1"/>
</dbReference>
<dbReference type="PRINTS" id="PR00625">
    <property type="entry name" value="JDOMAIN"/>
</dbReference>
<protein>
    <submittedName>
        <fullName evidence="9">Uncharacterized protein</fullName>
    </submittedName>
</protein>
<feature type="region of interest" description="Disordered" evidence="6">
    <location>
        <begin position="366"/>
        <end position="392"/>
    </location>
</feature>
<dbReference type="Gene3D" id="2.10.230.10">
    <property type="entry name" value="Heat shock protein DnaJ, cysteine-rich domain"/>
    <property type="match status" value="1"/>
</dbReference>
<proteinExistence type="predicted"/>
<accession>A0A836CFV4</accession>
<dbReference type="InterPro" id="IPR002939">
    <property type="entry name" value="DnaJ_C"/>
</dbReference>
<dbReference type="InterPro" id="IPR001623">
    <property type="entry name" value="DnaJ_domain"/>
</dbReference>
<dbReference type="FunFam" id="2.60.260.20:FF:000003">
    <property type="entry name" value="DnaJ subfamily A member 2"/>
    <property type="match status" value="1"/>
</dbReference>
<feature type="compositionally biased region" description="Basic and acidic residues" evidence="6">
    <location>
        <begin position="367"/>
        <end position="383"/>
    </location>
</feature>
<dbReference type="Pfam" id="PF01556">
    <property type="entry name" value="DnaJ_C"/>
    <property type="match status" value="1"/>
</dbReference>
<dbReference type="Gene3D" id="1.10.287.110">
    <property type="entry name" value="DnaJ domain"/>
    <property type="match status" value="1"/>
</dbReference>
<dbReference type="FunFam" id="2.10.230.10:FF:000001">
    <property type="entry name" value="DnaJ subfamily A member 2"/>
    <property type="match status" value="1"/>
</dbReference>
<gene>
    <name evidence="9" type="ORF">JKP88DRAFT_163667</name>
</gene>
<dbReference type="CDD" id="cd10719">
    <property type="entry name" value="DnaJ_zf"/>
    <property type="match status" value="1"/>
</dbReference>
<dbReference type="OrthoDB" id="550424at2759"/>
<dbReference type="CDD" id="cd10747">
    <property type="entry name" value="DnaJ_C"/>
    <property type="match status" value="1"/>
</dbReference>
<evidence type="ECO:0000256" key="3">
    <source>
        <dbReference type="ARBA" id="ARBA00022771"/>
    </source>
</evidence>
<dbReference type="SUPFAM" id="SSF49493">
    <property type="entry name" value="HSP40/DnaJ peptide-binding domain"/>
    <property type="match status" value="2"/>
</dbReference>
<dbReference type="GO" id="GO:0051082">
    <property type="term" value="F:unfolded protein binding"/>
    <property type="evidence" value="ECO:0007669"/>
    <property type="project" value="InterPro"/>
</dbReference>
<evidence type="ECO:0000313" key="9">
    <source>
        <dbReference type="EMBL" id="KAG5184029.1"/>
    </source>
</evidence>
<dbReference type="PANTHER" id="PTHR43888">
    <property type="entry name" value="DNAJ-LIKE-2, ISOFORM A-RELATED"/>
    <property type="match status" value="1"/>
</dbReference>